<dbReference type="EMBL" id="FMZE01000003">
    <property type="protein sequence ID" value="SDC77871.1"/>
    <property type="molecule type" value="Genomic_DNA"/>
</dbReference>
<keyword evidence="2 8" id="KW-0723">Serine/threonine-protein kinase</keyword>
<dbReference type="PANTHER" id="PTHR43289:SF6">
    <property type="entry name" value="SERINE_THREONINE-PROTEIN KINASE NEKL-3"/>
    <property type="match status" value="1"/>
</dbReference>
<dbReference type="InterPro" id="IPR011009">
    <property type="entry name" value="Kinase-like_dom_sf"/>
</dbReference>
<protein>
    <recommendedName>
        <fullName evidence="1">non-specific serine/threonine protein kinase</fullName>
        <ecNumber evidence="1">2.7.11.1</ecNumber>
    </recommendedName>
</protein>
<keyword evidence="5 8" id="KW-0418">Kinase</keyword>
<evidence type="ECO:0000259" key="7">
    <source>
        <dbReference type="PROSITE" id="PS50011"/>
    </source>
</evidence>
<evidence type="ECO:0000256" key="5">
    <source>
        <dbReference type="ARBA" id="ARBA00022777"/>
    </source>
</evidence>
<accession>A0A222VK09</accession>
<dbReference type="AlphaFoldDB" id="A0A222VK09"/>
<sequence length="318" mass="33268">MNDTEGALVGERYRLDQPIGRGRAGIVWLAFDTMLHRTVAAKRLLVQAGPGGADQAREATLREGQQAMRVVHANAIAVYDVFHDGGNDDVWLVMEYVPSRNMADFLSEHGQLTPEQAAYLGVQLGSALAAAHEIGVSHRVVEPRNVLLADDGGVKITDIGISDATPDPAFQAPEVAAGEPASPASDAFSLGATLFTAVEGTPPFGSDGTGPPSVPNRSGTLTGAVLKLLRADPELRPTMNDTIIALKAITRGQQAGFVPPTAPAMPTVPVMPRPPRVQPRAAQAPGTASRMARPKTLRWALVVLAALVVVAVGVAVVV</sequence>
<evidence type="ECO:0000313" key="8">
    <source>
        <dbReference type="EMBL" id="SDC77871.1"/>
    </source>
</evidence>
<evidence type="ECO:0000256" key="4">
    <source>
        <dbReference type="ARBA" id="ARBA00022741"/>
    </source>
</evidence>
<gene>
    <name evidence="8" type="ORF">SAMN05421630_103595</name>
</gene>
<dbReference type="Pfam" id="PF00069">
    <property type="entry name" value="Pkinase"/>
    <property type="match status" value="1"/>
</dbReference>
<dbReference type="RefSeq" id="WP_091802341.1">
    <property type="nucleotide sequence ID" value="NZ_CP016353.1"/>
</dbReference>
<keyword evidence="4" id="KW-0547">Nucleotide-binding</keyword>
<dbReference type="InterPro" id="IPR000719">
    <property type="entry name" value="Prot_kinase_dom"/>
</dbReference>
<reference evidence="8 9" key="1">
    <citation type="submission" date="2016-10" db="EMBL/GenBank/DDBJ databases">
        <authorList>
            <person name="de Groot N.N."/>
        </authorList>
    </citation>
    <scope>NUCLEOTIDE SEQUENCE [LARGE SCALE GENOMIC DNA]</scope>
    <source>
        <strain evidence="8 9">CGMCC 4.5506</strain>
    </source>
</reference>
<evidence type="ECO:0000256" key="6">
    <source>
        <dbReference type="ARBA" id="ARBA00022840"/>
    </source>
</evidence>
<dbReference type="Gene3D" id="1.10.510.10">
    <property type="entry name" value="Transferase(Phosphotransferase) domain 1"/>
    <property type="match status" value="1"/>
</dbReference>
<dbReference type="GO" id="GO:0004674">
    <property type="term" value="F:protein serine/threonine kinase activity"/>
    <property type="evidence" value="ECO:0007669"/>
    <property type="project" value="UniProtKB-KW"/>
</dbReference>
<dbReference type="CDD" id="cd14014">
    <property type="entry name" value="STKc_PknB_like"/>
    <property type="match status" value="1"/>
</dbReference>
<dbReference type="EC" id="2.7.11.1" evidence="1"/>
<dbReference type="STRING" id="530584.SAMN05421630_103595"/>
<evidence type="ECO:0000256" key="2">
    <source>
        <dbReference type="ARBA" id="ARBA00022527"/>
    </source>
</evidence>
<name>A0A222VK09_9PSEU</name>
<evidence type="ECO:0000256" key="3">
    <source>
        <dbReference type="ARBA" id="ARBA00022679"/>
    </source>
</evidence>
<feature type="domain" description="Protein kinase" evidence="7">
    <location>
        <begin position="13"/>
        <end position="249"/>
    </location>
</feature>
<keyword evidence="9" id="KW-1185">Reference proteome</keyword>
<dbReference type="GO" id="GO:0005524">
    <property type="term" value="F:ATP binding"/>
    <property type="evidence" value="ECO:0007669"/>
    <property type="project" value="UniProtKB-KW"/>
</dbReference>
<dbReference type="Gene3D" id="3.30.200.20">
    <property type="entry name" value="Phosphorylase Kinase, domain 1"/>
    <property type="match status" value="1"/>
</dbReference>
<dbReference type="Proteomes" id="UP000199494">
    <property type="component" value="Unassembled WGS sequence"/>
</dbReference>
<keyword evidence="3" id="KW-0808">Transferase</keyword>
<dbReference type="PROSITE" id="PS50011">
    <property type="entry name" value="PROTEIN_KINASE_DOM"/>
    <property type="match status" value="1"/>
</dbReference>
<organism evidence="8 9">
    <name type="scientific">Prauserella marina</name>
    <dbReference type="NCBI Taxonomy" id="530584"/>
    <lineage>
        <taxon>Bacteria</taxon>
        <taxon>Bacillati</taxon>
        <taxon>Actinomycetota</taxon>
        <taxon>Actinomycetes</taxon>
        <taxon>Pseudonocardiales</taxon>
        <taxon>Pseudonocardiaceae</taxon>
        <taxon>Prauserella</taxon>
    </lineage>
</organism>
<evidence type="ECO:0000313" key="9">
    <source>
        <dbReference type="Proteomes" id="UP000199494"/>
    </source>
</evidence>
<evidence type="ECO:0000256" key="1">
    <source>
        <dbReference type="ARBA" id="ARBA00012513"/>
    </source>
</evidence>
<dbReference type="KEGG" id="pmad:BAY61_03185"/>
<dbReference type="OrthoDB" id="9762169at2"/>
<proteinExistence type="predicted"/>
<dbReference type="SUPFAM" id="SSF56112">
    <property type="entry name" value="Protein kinase-like (PK-like)"/>
    <property type="match status" value="1"/>
</dbReference>
<dbReference type="PANTHER" id="PTHR43289">
    <property type="entry name" value="MITOGEN-ACTIVATED PROTEIN KINASE KINASE KINASE 20-RELATED"/>
    <property type="match status" value="1"/>
</dbReference>
<keyword evidence="6" id="KW-0067">ATP-binding</keyword>